<dbReference type="eggNOG" id="COG1408">
    <property type="taxonomic scope" value="Bacteria"/>
</dbReference>
<keyword evidence="5" id="KW-1185">Reference proteome</keyword>
<evidence type="ECO:0000256" key="1">
    <source>
        <dbReference type="ARBA" id="ARBA00008950"/>
    </source>
</evidence>
<dbReference type="InterPro" id="IPR029052">
    <property type="entry name" value="Metallo-depent_PP-like"/>
</dbReference>
<feature type="domain" description="Calcineurin-like phosphoesterase" evidence="2">
    <location>
        <begin position="47"/>
        <end position="201"/>
    </location>
</feature>
<dbReference type="Pfam" id="PF12850">
    <property type="entry name" value="Metallophos_2"/>
    <property type="match status" value="1"/>
</dbReference>
<dbReference type="Proteomes" id="UP000002754">
    <property type="component" value="Unassembled WGS sequence"/>
</dbReference>
<reference evidence="3 5" key="1">
    <citation type="journal article" date="2014" name="Genome Announc.">
        <title>Draft Genome Sequence of Bacillus alcalophilus AV1934, a Classic Alkaliphile Isolated from Human Feces in 1934.</title>
        <authorList>
            <person name="Attie O."/>
            <person name="Jayaprakash A."/>
            <person name="Shah H."/>
            <person name="Paulsen I.T."/>
            <person name="Morino M."/>
            <person name="Takahashi Y."/>
            <person name="Narumi I."/>
            <person name="Sachidanandam R."/>
            <person name="Satoh K."/>
            <person name="Ito M."/>
            <person name="Krulwich T.A."/>
        </authorList>
    </citation>
    <scope>NUCLEOTIDE SEQUENCE [LARGE SCALE GENOMIC DNA]</scope>
    <source>
        <strain evidence="3 5">AV1934</strain>
    </source>
</reference>
<evidence type="ECO:0000313" key="5">
    <source>
        <dbReference type="Proteomes" id="UP000002754"/>
    </source>
</evidence>
<dbReference type="RefSeq" id="WP_003322425.1">
    <property type="nucleotide sequence ID" value="NZ_ALPT02000001.1"/>
</dbReference>
<sequence>MKKTLLTLIGLGASATLAYMYYEANQNRVLKQRLSFKDLPSSFDGYKIFFISDVHRRQLDSKMIDALKGECDLVIIGGDFVESTVPMARVEENILKLKQLADVYFVWGNNDVEVDVRKLTELFDKYNVHVLKNEQVKIQKGTAEIVLFGVDELDKPIDHLEVYSQLSAEAFTILISHFPIVESYLPNEHPFSLLLSGHTHGGQIRLFGLALEKLGTIKTDGSLTTLISNGYGTSILPLRLGAKSETHLLELKKSD</sequence>
<dbReference type="SUPFAM" id="SSF56300">
    <property type="entry name" value="Metallo-dependent phosphatases"/>
    <property type="match status" value="1"/>
</dbReference>
<name>A0A094WSY3_ALKAL</name>
<evidence type="ECO:0000313" key="4">
    <source>
        <dbReference type="EMBL" id="THG90092.1"/>
    </source>
</evidence>
<dbReference type="Gene3D" id="3.60.21.10">
    <property type="match status" value="1"/>
</dbReference>
<dbReference type="Proteomes" id="UP000297014">
    <property type="component" value="Unassembled WGS sequence"/>
</dbReference>
<organism evidence="3 5">
    <name type="scientific">Alkalihalobacillus alcalophilus ATCC 27647 = CGMCC 1.3604</name>
    <dbReference type="NCBI Taxonomy" id="1218173"/>
    <lineage>
        <taxon>Bacteria</taxon>
        <taxon>Bacillati</taxon>
        <taxon>Bacillota</taxon>
        <taxon>Bacilli</taxon>
        <taxon>Bacillales</taxon>
        <taxon>Bacillaceae</taxon>
        <taxon>Alkalihalobacillus</taxon>
    </lineage>
</organism>
<dbReference type="GO" id="GO:0009245">
    <property type="term" value="P:lipid A biosynthetic process"/>
    <property type="evidence" value="ECO:0007669"/>
    <property type="project" value="TreeGrafter"/>
</dbReference>
<comment type="similarity">
    <text evidence="1">Belongs to the metallophosphoesterase superfamily. YfcE family.</text>
</comment>
<dbReference type="EMBL" id="JALP01000174">
    <property type="protein sequence ID" value="THG90092.1"/>
    <property type="molecule type" value="Genomic_DNA"/>
</dbReference>
<dbReference type="GO" id="GO:0008758">
    <property type="term" value="F:UDP-2,3-diacylglucosamine hydrolase activity"/>
    <property type="evidence" value="ECO:0007669"/>
    <property type="project" value="TreeGrafter"/>
</dbReference>
<dbReference type="PANTHER" id="PTHR31302:SF32">
    <property type="entry name" value="PHOSPHOESTERASE"/>
    <property type="match status" value="1"/>
</dbReference>
<evidence type="ECO:0000313" key="3">
    <source>
        <dbReference type="EMBL" id="KGA99178.1"/>
    </source>
</evidence>
<dbReference type="STRING" id="1218173.BALCAV_0200555"/>
<evidence type="ECO:0000259" key="2">
    <source>
        <dbReference type="Pfam" id="PF12850"/>
    </source>
</evidence>
<reference evidence="4 6" key="2">
    <citation type="submission" date="2014-01" db="EMBL/GenBank/DDBJ databases">
        <title>Draft genome sequencing of Bacillus alcalophilus CGMCC 1.3604.</title>
        <authorList>
            <person name="Yang J."/>
            <person name="Diao L."/>
            <person name="Yang S."/>
        </authorList>
    </citation>
    <scope>NUCLEOTIDE SEQUENCE [LARGE SCALE GENOMIC DNA]</scope>
    <source>
        <strain evidence="4 6">CGMCC 1.3604</strain>
    </source>
</reference>
<gene>
    <name evidence="4" type="ORF">AJ85_13305</name>
    <name evidence="3" type="ORF">BALCAV_0200555</name>
</gene>
<accession>A0A094WSY3</accession>
<dbReference type="InterPro" id="IPR051158">
    <property type="entry name" value="Metallophosphoesterase_sf"/>
</dbReference>
<proteinExistence type="inferred from homology"/>
<evidence type="ECO:0000313" key="6">
    <source>
        <dbReference type="Proteomes" id="UP000297014"/>
    </source>
</evidence>
<dbReference type="OrthoDB" id="9780884at2"/>
<dbReference type="AlphaFoldDB" id="A0A094WSY3"/>
<dbReference type="EMBL" id="ALPT02000001">
    <property type="protein sequence ID" value="KGA99178.1"/>
    <property type="molecule type" value="Genomic_DNA"/>
</dbReference>
<protein>
    <recommendedName>
        <fullName evidence="2">Calcineurin-like phosphoesterase domain-containing protein</fullName>
    </recommendedName>
</protein>
<dbReference type="PANTHER" id="PTHR31302">
    <property type="entry name" value="TRANSMEMBRANE PROTEIN WITH METALLOPHOSPHOESTERASE DOMAIN-RELATED"/>
    <property type="match status" value="1"/>
</dbReference>
<dbReference type="InterPro" id="IPR024654">
    <property type="entry name" value="Calcineurin-like_PHP_lpxH"/>
</dbReference>
<comment type="caution">
    <text evidence="3">The sequence shown here is derived from an EMBL/GenBank/DDBJ whole genome shotgun (WGS) entry which is preliminary data.</text>
</comment>
<dbReference type="GO" id="GO:0016020">
    <property type="term" value="C:membrane"/>
    <property type="evidence" value="ECO:0007669"/>
    <property type="project" value="GOC"/>
</dbReference>